<evidence type="ECO:0008006" key="3">
    <source>
        <dbReference type="Google" id="ProtNLM"/>
    </source>
</evidence>
<dbReference type="PANTHER" id="PTHR10792">
    <property type="entry name" value="60S RIBOSOMAL PROTEIN L24"/>
    <property type="match status" value="1"/>
</dbReference>
<evidence type="ECO:0000313" key="1">
    <source>
        <dbReference type="EMBL" id="WEW59420.1"/>
    </source>
</evidence>
<evidence type="ECO:0000313" key="2">
    <source>
        <dbReference type="Proteomes" id="UP001219355"/>
    </source>
</evidence>
<dbReference type="Proteomes" id="UP001219355">
    <property type="component" value="Chromosome 3"/>
</dbReference>
<protein>
    <recommendedName>
        <fullName evidence="3">Ribosome biogenesis protein RLP24</fullName>
    </recommendedName>
</protein>
<dbReference type="PANTHER" id="PTHR10792:SF8">
    <property type="entry name" value="RIBOSOME BIOGENESIS PROTEIN RLP24-RELATED"/>
    <property type="match status" value="1"/>
</dbReference>
<dbReference type="InterPro" id="IPR056366">
    <property type="entry name" value="Ribosomal_eL24"/>
</dbReference>
<accession>A0AAF0DMC5</accession>
<name>A0AAF0DMC5_9EURO</name>
<sequence>MKRQPRKLKWTKTHRMYAGKEMLVDTTVQFAARRNIPIRYDRELWARTLQAMERVKEIRARRERVFYKKRMAGKRAREIAENRRLVAQNEHLLRGIEKGRAAELAIDQNIGTEESPITLASGKSKVFGVQARKLKHRIDGRVEEMSGTDEMDVG</sequence>
<dbReference type="GO" id="GO:0042273">
    <property type="term" value="P:ribosomal large subunit biogenesis"/>
    <property type="evidence" value="ECO:0007669"/>
    <property type="project" value="TreeGrafter"/>
</dbReference>
<keyword evidence="2" id="KW-1185">Reference proteome</keyword>
<dbReference type="AlphaFoldDB" id="A0AAF0DMC5"/>
<organism evidence="1 2">
    <name type="scientific">Emydomyces testavorans</name>
    <dbReference type="NCBI Taxonomy" id="2070801"/>
    <lineage>
        <taxon>Eukaryota</taxon>
        <taxon>Fungi</taxon>
        <taxon>Dikarya</taxon>
        <taxon>Ascomycota</taxon>
        <taxon>Pezizomycotina</taxon>
        <taxon>Eurotiomycetes</taxon>
        <taxon>Eurotiomycetidae</taxon>
        <taxon>Onygenales</taxon>
        <taxon>Nannizziopsiaceae</taxon>
        <taxon>Emydomyces</taxon>
    </lineage>
</organism>
<dbReference type="GO" id="GO:0003735">
    <property type="term" value="F:structural constituent of ribosome"/>
    <property type="evidence" value="ECO:0007669"/>
    <property type="project" value="InterPro"/>
</dbReference>
<proteinExistence type="predicted"/>
<dbReference type="GO" id="GO:0005730">
    <property type="term" value="C:nucleolus"/>
    <property type="evidence" value="ECO:0007669"/>
    <property type="project" value="TreeGrafter"/>
</dbReference>
<gene>
    <name evidence="1" type="ORF">PRK78_004892</name>
</gene>
<dbReference type="EMBL" id="CP120629">
    <property type="protein sequence ID" value="WEW59420.1"/>
    <property type="molecule type" value="Genomic_DNA"/>
</dbReference>
<reference evidence="1" key="1">
    <citation type="submission" date="2023-03" db="EMBL/GenBank/DDBJ databases">
        <title>Emydomyces testavorans Genome Sequence.</title>
        <authorList>
            <person name="Hoyer L."/>
        </authorList>
    </citation>
    <scope>NUCLEOTIDE SEQUENCE</scope>
    <source>
        <strain evidence="1">16-2883</strain>
    </source>
</reference>